<sequence>MPLQTAVRAKTSRAERIMLLMLLLLLHTEEEEQEEEQEEEEEEEEEDGVTTNAFRDTTSDPKQTIQLLVKNCFMKFPKVTSRWHDSLSRRPLSASPRRDPRGDRECPRTVAALGCVPGLSTALRPLPDAFLTANLVSPGRTDSFTFTYEQTGHDGAGQAEGVATSGRER</sequence>
<evidence type="ECO:0000256" key="1">
    <source>
        <dbReference type="SAM" id="MobiDB-lite"/>
    </source>
</evidence>
<keyword evidence="4" id="KW-1185">Reference proteome</keyword>
<feature type="chain" id="PRO_5035922481" evidence="2">
    <location>
        <begin position="34"/>
        <end position="169"/>
    </location>
</feature>
<dbReference type="EMBL" id="CAJRST010000001">
    <property type="protein sequence ID" value="CAG5856112.1"/>
    <property type="molecule type" value="Genomic_DNA"/>
</dbReference>
<gene>
    <name evidence="3" type="ORF">MMEN_LOCUS590</name>
</gene>
<feature type="compositionally biased region" description="Acidic residues" evidence="1">
    <location>
        <begin position="30"/>
        <end position="48"/>
    </location>
</feature>
<feature type="region of interest" description="Disordered" evidence="1">
    <location>
        <begin position="83"/>
        <end position="105"/>
    </location>
</feature>
<dbReference type="AlphaFoldDB" id="A0A8S4A6S2"/>
<reference evidence="3" key="1">
    <citation type="submission" date="2021-05" db="EMBL/GenBank/DDBJ databases">
        <authorList>
            <person name="Tigano A."/>
        </authorList>
    </citation>
    <scope>NUCLEOTIDE SEQUENCE</scope>
</reference>
<feature type="compositionally biased region" description="Basic and acidic residues" evidence="1">
    <location>
        <begin position="96"/>
        <end position="105"/>
    </location>
</feature>
<name>A0A8S4A6S2_9TELE</name>
<feature type="region of interest" description="Disordered" evidence="1">
    <location>
        <begin position="30"/>
        <end position="60"/>
    </location>
</feature>
<feature type="region of interest" description="Disordered" evidence="1">
    <location>
        <begin position="146"/>
        <end position="169"/>
    </location>
</feature>
<feature type="signal peptide" evidence="2">
    <location>
        <begin position="1"/>
        <end position="33"/>
    </location>
</feature>
<proteinExistence type="predicted"/>
<organism evidence="3 4">
    <name type="scientific">Menidia menidia</name>
    <name type="common">Atlantic silverside</name>
    <dbReference type="NCBI Taxonomy" id="238744"/>
    <lineage>
        <taxon>Eukaryota</taxon>
        <taxon>Metazoa</taxon>
        <taxon>Chordata</taxon>
        <taxon>Craniata</taxon>
        <taxon>Vertebrata</taxon>
        <taxon>Euteleostomi</taxon>
        <taxon>Actinopterygii</taxon>
        <taxon>Neopterygii</taxon>
        <taxon>Teleostei</taxon>
        <taxon>Neoteleostei</taxon>
        <taxon>Acanthomorphata</taxon>
        <taxon>Ovalentaria</taxon>
        <taxon>Atherinomorphae</taxon>
        <taxon>Atheriniformes</taxon>
        <taxon>Atherinopsidae</taxon>
        <taxon>Menidiinae</taxon>
        <taxon>Menidia</taxon>
    </lineage>
</organism>
<evidence type="ECO:0000313" key="3">
    <source>
        <dbReference type="EMBL" id="CAG5856112.1"/>
    </source>
</evidence>
<accession>A0A8S4A6S2</accession>
<evidence type="ECO:0000313" key="4">
    <source>
        <dbReference type="Proteomes" id="UP000677803"/>
    </source>
</evidence>
<evidence type="ECO:0000256" key="2">
    <source>
        <dbReference type="SAM" id="SignalP"/>
    </source>
</evidence>
<keyword evidence="2" id="KW-0732">Signal</keyword>
<comment type="caution">
    <text evidence="3">The sequence shown here is derived from an EMBL/GenBank/DDBJ whole genome shotgun (WGS) entry which is preliminary data.</text>
</comment>
<feature type="compositionally biased region" description="Polar residues" evidence="1">
    <location>
        <begin position="49"/>
        <end position="60"/>
    </location>
</feature>
<dbReference type="Proteomes" id="UP000677803">
    <property type="component" value="Unassembled WGS sequence"/>
</dbReference>
<protein>
    <submittedName>
        <fullName evidence="3">(Atlantic silverside) hypothetical protein</fullName>
    </submittedName>
</protein>